<dbReference type="InterPro" id="IPR019642">
    <property type="entry name" value="DUF2507"/>
</dbReference>
<proteinExistence type="predicted"/>
<dbReference type="InterPro" id="IPR024096">
    <property type="entry name" value="NO_sig/Golgi_transp_ligand-bd"/>
</dbReference>
<dbReference type="EMBL" id="SLXK01000001">
    <property type="protein sequence ID" value="TCP32137.1"/>
    <property type="molecule type" value="Genomic_DNA"/>
</dbReference>
<dbReference type="RefSeq" id="WP_132742654.1">
    <property type="nucleotide sequence ID" value="NZ_SLXK01000001.1"/>
</dbReference>
<dbReference type="OrthoDB" id="2965348at2"/>
<dbReference type="Pfam" id="PF10702">
    <property type="entry name" value="DUF2507"/>
    <property type="match status" value="1"/>
</dbReference>
<dbReference type="Proteomes" id="UP000295416">
    <property type="component" value="Unassembled WGS sequence"/>
</dbReference>
<dbReference type="Gene3D" id="3.30.1380.20">
    <property type="entry name" value="Trafficking protein particle complex subunit 3"/>
    <property type="match status" value="1"/>
</dbReference>
<protein>
    <submittedName>
        <fullName evidence="1">Uncharacterized protein DUF2507</fullName>
    </submittedName>
</protein>
<accession>A0A4R2PAZ3</accession>
<name>A0A4R2PAZ3_9BACL</name>
<keyword evidence="2" id="KW-1185">Reference proteome</keyword>
<gene>
    <name evidence="1" type="ORF">EV207_101113</name>
</gene>
<evidence type="ECO:0000313" key="1">
    <source>
        <dbReference type="EMBL" id="TCP32137.1"/>
    </source>
</evidence>
<organism evidence="1 2">
    <name type="scientific">Scopulibacillus darangshiensis</name>
    <dbReference type="NCBI Taxonomy" id="442528"/>
    <lineage>
        <taxon>Bacteria</taxon>
        <taxon>Bacillati</taxon>
        <taxon>Bacillota</taxon>
        <taxon>Bacilli</taxon>
        <taxon>Bacillales</taxon>
        <taxon>Sporolactobacillaceae</taxon>
        <taxon>Scopulibacillus</taxon>
    </lineage>
</organism>
<evidence type="ECO:0000313" key="2">
    <source>
        <dbReference type="Proteomes" id="UP000295416"/>
    </source>
</evidence>
<dbReference type="SUPFAM" id="SSF111126">
    <property type="entry name" value="Ligand-binding domain in the NO signalling and Golgi transport"/>
    <property type="match status" value="1"/>
</dbReference>
<reference evidence="1 2" key="1">
    <citation type="submission" date="2019-03" db="EMBL/GenBank/DDBJ databases">
        <title>Genomic Encyclopedia of Type Strains, Phase IV (KMG-IV): sequencing the most valuable type-strain genomes for metagenomic binning, comparative biology and taxonomic classification.</title>
        <authorList>
            <person name="Goeker M."/>
        </authorList>
    </citation>
    <scope>NUCLEOTIDE SEQUENCE [LARGE SCALE GENOMIC DNA]</scope>
    <source>
        <strain evidence="1 2">DSM 19377</strain>
    </source>
</reference>
<comment type="caution">
    <text evidence="1">The sequence shown here is derived from an EMBL/GenBank/DDBJ whole genome shotgun (WGS) entry which is preliminary data.</text>
</comment>
<dbReference type="AlphaFoldDB" id="A0A4R2PAZ3"/>
<sequence length="158" mass="17992">MTQTIVHPKAEHYGDLQTTAFGYELIRNALIPELLGEESASILYWSGRKIARQYPLDTTDAAVLFFEQAGWGTLELIEKTKNNMIFDLGSDIIQSRIKDNPDAVFTLEAGFLAEQIQQQTGYIAEVYTEIKTGKEKKVSFTVKWDHKDQPISNFFEQP</sequence>